<feature type="domain" description="Alpha-macroglobulin receptor-binding" evidence="6">
    <location>
        <begin position="1251"/>
        <end position="1344"/>
    </location>
</feature>
<proteinExistence type="predicted"/>
<sequence>LVKNETVGWNERLGLFVEAVEEGTTSSVFTSGTTKFRRWPEPQINLILPTAYRNGLPVVGHVVYKNSVNKTDDELEVIVNEILDICYDGWEPILDNQIDVMKIPVKPGIETYDLTIPPLDLENQIRVTVRRVRRANDLREDLLPQTGDSRFELWWLPRSRPLLDLRATKRLNLWDNKKGFAIQVVVMNRTSITCPGSVQLQVQSNKALSNNATLTLQYLSRGRLITQTLKLEADYSCMPRKNGFEHYDCNEGNKIYCLEGWMGANCQSPFYDDNGCEIGGISLGSDRCLRMPIGKSAPLGTKLSLERRRNVGITPRKTFFKHKVTLNLDGNFGPEFRAVAYVFRGNQMASDYIKIGGLRSCSSPVMAETEHGGDFQFDKQFVVPGENVSIFLKLPPGREGNDDAANTCLLSMTDVSSKQFDSENFRLIDFDTFAGLLTSNQMHKREFEVQGTEDAYQAAGMDFILVSPKSKMYTPRYCSSMIYFTNAPSRMPLMGPIGPMGPLAAYRFDFVKGDISHHRKKSLIRIPRVRDFFPEVWLFETAKLTNGNLNKSLIVPDTLTTWEANAVCFTAKRGLWMPLKKSQLTVRMPFFVEFAPPLMARRGEVLHLPISVFVYPETTTNPATITMTDTTKADHEPGVGVYGGVGGKGVQRTCYEVEMSVETNLQDWQVVGATAFTTCICMGDLKKTFYLPLRPLRVGHLNVTAKAVAKRGSWVCGDNDDGFGIWEQTREAFTVTDAVQRSVRVIAEGVERSITLGGAFCTSKGFSKKEQEMTISLPDKQIVGGSLRSYITVSGNVVGRALANLDSLIQMPTGCGEQNLVKVAPSVYVLRHLLLNRQGNTSSKALNSRYDRLIRKAAAYILSGFKNQLNYLHPNNGAFSVFGPQYSANGSTWLTAYVFEVFSEAEKLPIISITGQQLDACTTLSSAFDFLLSQQRASGDGCFEEASPRFLPWVQSSNKVENRLQLTAHVLAALGSASTTLRETKGGDFRSCVRSAIRCIESTAQHQPFFKWSTLLLAKVIHATKAFRREASSSMREAMVIELMRRSKLESTISGSLRWWPESASTMATGSYLTKVLDLETTAYALLALSPIDLSQEDQLATMKWVLKRQNENGGFYSTKDTVVALRALTQNADTFPSPTQATPIVIHSKPKSLVNQRLEVGKENQLIAHIFEIGAHDQIDISSLQISIESLKRVCVSTYFTAIYNVPKPQSTNYVFKLEISVNQGVSNATVACTTALTTLCLRHARAQATGMLLVTLQLPSGWTVKMSQLNEVPLNAELRRLEFNVKKQEVSAYFNGFSIKGSDAEKCFTVPLHQRTFVQEASPGLVTARDYYSPQETVEAPLHLDSCQLYWEQPRGEIIIGSSTHYFTASNTTTTTALPITGLKPMCPKCEEMNHTVLLDYLNRSLCLHDRPLYIFKIYDTTNRTAVPGLLYSFGYGNHSTSWNTTINLLKNCECKIVVKEAFALFGRYIQPGSLNVDLTGREVVIFEDLVKLVPKFKDMLAAQMKGLSKNERKSWCASRVPFFAVLQKLANR</sequence>
<dbReference type="InterPro" id="IPR001599">
    <property type="entry name" value="Macroglobln_a2"/>
</dbReference>
<dbReference type="InterPro" id="IPR009048">
    <property type="entry name" value="A-macroglobulin_rcpt-bd"/>
</dbReference>
<dbReference type="InterPro" id="IPR013783">
    <property type="entry name" value="Ig-like_fold"/>
</dbReference>
<dbReference type="Gene3D" id="2.60.40.690">
    <property type="entry name" value="Alpha-macroglobulin, receptor-binding domain"/>
    <property type="match status" value="1"/>
</dbReference>
<dbReference type="Gene3D" id="2.60.120.1540">
    <property type="match status" value="1"/>
</dbReference>
<dbReference type="PANTHER" id="PTHR11412">
    <property type="entry name" value="MACROGLOBULIN / COMPLEMENT"/>
    <property type="match status" value="1"/>
</dbReference>
<dbReference type="PANTHER" id="PTHR11412:SF171">
    <property type="entry name" value="PREGNANCY ZONE PROTEIN-LIKE PROTEIN"/>
    <property type="match status" value="1"/>
</dbReference>
<evidence type="ECO:0000313" key="7">
    <source>
        <dbReference type="WBParaSite" id="TASK_0000181201-mRNA-1"/>
    </source>
</evidence>
<dbReference type="Gene3D" id="2.10.25.140">
    <property type="match status" value="1"/>
</dbReference>
<protein>
    <submittedName>
        <fullName evidence="7">EGF-like domain-containing protein</fullName>
    </submittedName>
</protein>
<evidence type="ECO:0000256" key="3">
    <source>
        <dbReference type="ARBA" id="ARBA00022737"/>
    </source>
</evidence>
<dbReference type="Pfam" id="PF01414">
    <property type="entry name" value="DSL"/>
    <property type="match status" value="1"/>
</dbReference>
<dbReference type="InterPro" id="IPR001774">
    <property type="entry name" value="DSL"/>
</dbReference>
<dbReference type="SUPFAM" id="SSF49410">
    <property type="entry name" value="Alpha-macroglobulin receptor domain"/>
    <property type="match status" value="1"/>
</dbReference>
<name>A0A0R3VWL8_TAEAS</name>
<keyword evidence="3" id="KW-0677">Repeat</keyword>
<dbReference type="Gene3D" id="1.50.10.20">
    <property type="match status" value="1"/>
</dbReference>
<feature type="domain" description="Alpha-2-macroglobulin" evidence="5">
    <location>
        <begin position="536"/>
        <end position="627"/>
    </location>
</feature>
<dbReference type="GO" id="GO:0005615">
    <property type="term" value="C:extracellular space"/>
    <property type="evidence" value="ECO:0007669"/>
    <property type="project" value="InterPro"/>
</dbReference>
<dbReference type="Pfam" id="PF07678">
    <property type="entry name" value="TED_complement"/>
    <property type="match status" value="1"/>
</dbReference>
<dbReference type="Pfam" id="PF00207">
    <property type="entry name" value="A2M"/>
    <property type="match status" value="1"/>
</dbReference>
<keyword evidence="1" id="KW-0217">Developmental protein</keyword>
<reference evidence="7" key="1">
    <citation type="submission" date="2017-02" db="UniProtKB">
        <authorList>
            <consortium name="WormBaseParasite"/>
        </authorList>
    </citation>
    <scope>IDENTIFICATION</scope>
</reference>
<organism evidence="7">
    <name type="scientific">Taenia asiatica</name>
    <name type="common">Asian tapeworm</name>
    <dbReference type="NCBI Taxonomy" id="60517"/>
    <lineage>
        <taxon>Eukaryota</taxon>
        <taxon>Metazoa</taxon>
        <taxon>Spiralia</taxon>
        <taxon>Lophotrochozoa</taxon>
        <taxon>Platyhelminthes</taxon>
        <taxon>Cestoda</taxon>
        <taxon>Eucestoda</taxon>
        <taxon>Cyclophyllidea</taxon>
        <taxon>Taeniidae</taxon>
        <taxon>Taenia</taxon>
    </lineage>
</organism>
<dbReference type="GO" id="GO:0004866">
    <property type="term" value="F:endopeptidase inhibitor activity"/>
    <property type="evidence" value="ECO:0007669"/>
    <property type="project" value="InterPro"/>
</dbReference>
<dbReference type="Pfam" id="PF07677">
    <property type="entry name" value="A2M_recep"/>
    <property type="match status" value="1"/>
</dbReference>
<accession>A0A0R3VWL8</accession>
<dbReference type="SUPFAM" id="SSF48239">
    <property type="entry name" value="Terpenoid cyclases/Protein prenyltransferases"/>
    <property type="match status" value="1"/>
</dbReference>
<dbReference type="SMART" id="SM01419">
    <property type="entry name" value="Thiol-ester_cl"/>
    <property type="match status" value="1"/>
</dbReference>
<dbReference type="PROSITE" id="PS00477">
    <property type="entry name" value="ALPHA_2_MACROGLOBULIN"/>
    <property type="match status" value="1"/>
</dbReference>
<dbReference type="WBParaSite" id="TASK_0000181201-mRNA-1">
    <property type="protein sequence ID" value="TASK_0000181201-mRNA-1"/>
    <property type="gene ID" value="TASK_0000181201"/>
</dbReference>
<dbReference type="InterPro" id="IPR008930">
    <property type="entry name" value="Terpenoid_cyclase/PrenylTrfase"/>
</dbReference>
<dbReference type="SMART" id="SM01361">
    <property type="entry name" value="A2M_recep"/>
    <property type="match status" value="1"/>
</dbReference>
<dbReference type="InterPro" id="IPR019742">
    <property type="entry name" value="MacrogloblnA2_CS"/>
</dbReference>
<evidence type="ECO:0000256" key="4">
    <source>
        <dbReference type="ARBA" id="ARBA00023157"/>
    </source>
</evidence>
<evidence type="ECO:0000259" key="6">
    <source>
        <dbReference type="SMART" id="SM01361"/>
    </source>
</evidence>
<dbReference type="GO" id="GO:0007154">
    <property type="term" value="P:cell communication"/>
    <property type="evidence" value="ECO:0007669"/>
    <property type="project" value="InterPro"/>
</dbReference>
<dbReference type="Gene3D" id="2.60.40.10">
    <property type="entry name" value="Immunoglobulins"/>
    <property type="match status" value="1"/>
</dbReference>
<keyword evidence="4" id="KW-1015">Disulfide bond</keyword>
<dbReference type="STRING" id="60517.A0A0R3VWL8"/>
<dbReference type="InterPro" id="IPR011626">
    <property type="entry name" value="Alpha-macroglobulin_TED"/>
</dbReference>
<dbReference type="GO" id="GO:0016020">
    <property type="term" value="C:membrane"/>
    <property type="evidence" value="ECO:0007669"/>
    <property type="project" value="InterPro"/>
</dbReference>
<dbReference type="InterPro" id="IPR050473">
    <property type="entry name" value="A2M/Complement_sys"/>
</dbReference>
<evidence type="ECO:0000256" key="1">
    <source>
        <dbReference type="ARBA" id="ARBA00022473"/>
    </source>
</evidence>
<dbReference type="InterPro" id="IPR047565">
    <property type="entry name" value="Alpha-macroglob_thiol-ester_cl"/>
</dbReference>
<keyword evidence="2" id="KW-0245">EGF-like domain</keyword>
<dbReference type="SMART" id="SM01360">
    <property type="entry name" value="A2M"/>
    <property type="match status" value="1"/>
</dbReference>
<dbReference type="InterPro" id="IPR036595">
    <property type="entry name" value="A-macroglobulin_rcpt-bd_sf"/>
</dbReference>
<evidence type="ECO:0000259" key="5">
    <source>
        <dbReference type="SMART" id="SM01360"/>
    </source>
</evidence>
<dbReference type="Gene3D" id="2.20.130.20">
    <property type="match status" value="1"/>
</dbReference>
<evidence type="ECO:0000256" key="2">
    <source>
        <dbReference type="ARBA" id="ARBA00022536"/>
    </source>
</evidence>